<dbReference type="EMBL" id="RCWN01000003">
    <property type="protein sequence ID" value="RLQ84995.1"/>
    <property type="molecule type" value="Genomic_DNA"/>
</dbReference>
<dbReference type="InterPro" id="IPR021520">
    <property type="entry name" value="Stealth_CR2"/>
</dbReference>
<evidence type="ECO:0000256" key="1">
    <source>
        <dbReference type="ARBA" id="ARBA00007583"/>
    </source>
</evidence>
<evidence type="ECO:0000259" key="5">
    <source>
        <dbReference type="Pfam" id="PF17101"/>
    </source>
</evidence>
<dbReference type="Pfam" id="PF17101">
    <property type="entry name" value="Stealth_CR1"/>
    <property type="match status" value="1"/>
</dbReference>
<comment type="caution">
    <text evidence="6">The sequence shown here is derived from an EMBL/GenBank/DDBJ whole genome shotgun (WGS) entry which is preliminary data.</text>
</comment>
<evidence type="ECO:0000313" key="6">
    <source>
        <dbReference type="EMBL" id="RLQ84995.1"/>
    </source>
</evidence>
<evidence type="ECO:0000256" key="3">
    <source>
        <dbReference type="ARBA" id="ARBA00023169"/>
    </source>
</evidence>
<dbReference type="GO" id="GO:0016772">
    <property type="term" value="F:transferase activity, transferring phosphorus-containing groups"/>
    <property type="evidence" value="ECO:0007669"/>
    <property type="project" value="InterPro"/>
</dbReference>
<comment type="similarity">
    <text evidence="1">Belongs to the stealth family.</text>
</comment>
<evidence type="ECO:0000259" key="4">
    <source>
        <dbReference type="Pfam" id="PF11380"/>
    </source>
</evidence>
<keyword evidence="3" id="KW-0270">Exopolysaccharide synthesis</keyword>
<dbReference type="GO" id="GO:0000271">
    <property type="term" value="P:polysaccharide biosynthetic process"/>
    <property type="evidence" value="ECO:0007669"/>
    <property type="project" value="UniProtKB-KW"/>
</dbReference>
<protein>
    <submittedName>
        <fullName evidence="6">Nitrate reductase</fullName>
    </submittedName>
</protein>
<dbReference type="Proteomes" id="UP000281094">
    <property type="component" value="Unassembled WGS sequence"/>
</dbReference>
<evidence type="ECO:0000256" key="2">
    <source>
        <dbReference type="ARBA" id="ARBA00022679"/>
    </source>
</evidence>
<sequence>MIDAVITWVDGSDPTHLEKRAVFHDPSAHPEATKETRFSNSGELRFCVLSLLCFCRSLRHIHVVTDGQYPWPISDILSSSSYEGQVRIVDHKEIFGEHADLLPVFSSRSIETMIHRIPGLHSKFIYLNDDIFIGRPVSETDFFEGDHPILRGTYTRIPSGFSRWLKSLRKPRPGYRLAQCEAARTVGNEARYFLLEHQPQPMRRETLSKYFSKQPSEVLRQQAAPRFRTIDQISPIGLACHLELAAGAPVCVPTDVGYIKPGRPTGSKLTQTMSELCSGGFFSFCAQSLDEMPDADREKVLAALNSYYKLESIV</sequence>
<dbReference type="InterPro" id="IPR031358">
    <property type="entry name" value="Stealth_CR1"/>
</dbReference>
<feature type="domain" description="Stealth protein CR1 conserved region 1" evidence="5">
    <location>
        <begin position="2"/>
        <end position="21"/>
    </location>
</feature>
<reference evidence="6 7" key="1">
    <citation type="submission" date="2018-10" db="EMBL/GenBank/DDBJ databases">
        <title>Notoacmeibacter sp. M2BS9Y-3-1, whole genome shotgun sequence.</title>
        <authorList>
            <person name="Tuo L."/>
        </authorList>
    </citation>
    <scope>NUCLEOTIDE SEQUENCE [LARGE SCALE GENOMIC DNA]</scope>
    <source>
        <strain evidence="6 7">M2BS9Y-3-1</strain>
    </source>
</reference>
<dbReference type="PANTHER" id="PTHR24045">
    <property type="match status" value="1"/>
</dbReference>
<keyword evidence="2" id="KW-0808">Transferase</keyword>
<dbReference type="InterPro" id="IPR047141">
    <property type="entry name" value="Stealth"/>
</dbReference>
<keyword evidence="7" id="KW-1185">Reference proteome</keyword>
<dbReference type="RefSeq" id="WP_121646784.1">
    <property type="nucleotide sequence ID" value="NZ_RCWN01000003.1"/>
</dbReference>
<organism evidence="6 7">
    <name type="scientific">Notoacmeibacter ruber</name>
    <dbReference type="NCBI Taxonomy" id="2670375"/>
    <lineage>
        <taxon>Bacteria</taxon>
        <taxon>Pseudomonadati</taxon>
        <taxon>Pseudomonadota</taxon>
        <taxon>Alphaproteobacteria</taxon>
        <taxon>Hyphomicrobiales</taxon>
        <taxon>Notoacmeibacteraceae</taxon>
        <taxon>Notoacmeibacter</taxon>
    </lineage>
</organism>
<proteinExistence type="inferred from homology"/>
<accession>A0A3L7J3U1</accession>
<feature type="domain" description="Stealth protein CR2 conserved region 2" evidence="4">
    <location>
        <begin position="37"/>
        <end position="145"/>
    </location>
</feature>
<evidence type="ECO:0000313" key="7">
    <source>
        <dbReference type="Proteomes" id="UP000281094"/>
    </source>
</evidence>
<dbReference type="PANTHER" id="PTHR24045:SF0">
    <property type="entry name" value="N-ACETYLGLUCOSAMINE-1-PHOSPHOTRANSFERASE SUBUNITS ALPHA_BETA"/>
    <property type="match status" value="1"/>
</dbReference>
<gene>
    <name evidence="6" type="ORF">D8780_15550</name>
</gene>
<dbReference type="AlphaFoldDB" id="A0A3L7J3U1"/>
<dbReference type="Pfam" id="PF11380">
    <property type="entry name" value="Stealth_CR2"/>
    <property type="match status" value="1"/>
</dbReference>
<name>A0A3L7J3U1_9HYPH</name>